<dbReference type="KEGG" id="pace:A6070_14495"/>
<evidence type="ECO:0000259" key="1">
    <source>
        <dbReference type="Pfam" id="PF11823"/>
    </source>
</evidence>
<keyword evidence="3" id="KW-1185">Reference proteome</keyword>
<sequence length="89" mass="10192">MINDDQLLALFNSPARVLKAEQILRKSALSCRLVPAPREVAEGCALALRFAMSDKNLVLSELARQELPPQRIYRKKKRLFQKVFPLQET</sequence>
<organism evidence="2 3">
    <name type="scientific">Syntrophotalea acetylenica</name>
    <name type="common">Pelobacter acetylenicus</name>
    <dbReference type="NCBI Taxonomy" id="29542"/>
    <lineage>
        <taxon>Bacteria</taxon>
        <taxon>Pseudomonadati</taxon>
        <taxon>Thermodesulfobacteriota</taxon>
        <taxon>Desulfuromonadia</taxon>
        <taxon>Desulfuromonadales</taxon>
        <taxon>Syntrophotaleaceae</taxon>
        <taxon>Syntrophotalea</taxon>
    </lineage>
</organism>
<dbReference type="AlphaFoldDB" id="A0A1L3GF94"/>
<accession>A0A1L3GF94</accession>
<name>A0A1L3GF94_SYNAC</name>
<evidence type="ECO:0000313" key="2">
    <source>
        <dbReference type="EMBL" id="APG24603.1"/>
    </source>
</evidence>
<reference evidence="2 3" key="1">
    <citation type="journal article" date="2017" name="Genome Announc.">
        <title>Complete Genome Sequences of Two Acetylene-Fermenting Pelobacter acetylenicus Strains.</title>
        <authorList>
            <person name="Sutton J.M."/>
            <person name="Baesman S.M."/>
            <person name="Fierst J.L."/>
            <person name="Poret-Peterson A.T."/>
            <person name="Oremland R.S."/>
            <person name="Dunlap D.S."/>
            <person name="Akob D.M."/>
        </authorList>
    </citation>
    <scope>NUCLEOTIDE SEQUENCE [LARGE SCALE GENOMIC DNA]</scope>
    <source>
        <strain evidence="2 3">DSM 3247</strain>
    </source>
</reference>
<dbReference type="RefSeq" id="WP_072286445.1">
    <property type="nucleotide sequence ID" value="NZ_CP015455.1"/>
</dbReference>
<dbReference type="InterPro" id="IPR021778">
    <property type="entry name" value="Se/S_carrier-like"/>
</dbReference>
<proteinExistence type="predicted"/>
<gene>
    <name evidence="2" type="ORF">A7E75_05855</name>
</gene>
<evidence type="ECO:0000313" key="3">
    <source>
        <dbReference type="Proteomes" id="UP000182264"/>
    </source>
</evidence>
<protein>
    <recommendedName>
        <fullName evidence="1">Putative Se/S carrier protein-like domain-containing protein</fullName>
    </recommendedName>
</protein>
<dbReference type="OrthoDB" id="9811492at2"/>
<dbReference type="STRING" id="29542.A6070_14495"/>
<dbReference type="EMBL" id="CP015518">
    <property type="protein sequence ID" value="APG24603.1"/>
    <property type="molecule type" value="Genomic_DNA"/>
</dbReference>
<dbReference type="Pfam" id="PF11823">
    <property type="entry name" value="Se_S_carrier"/>
    <property type="match status" value="1"/>
</dbReference>
<dbReference type="Proteomes" id="UP000182264">
    <property type="component" value="Chromosome"/>
</dbReference>
<feature type="domain" description="Putative Se/S carrier protein-like" evidence="1">
    <location>
        <begin position="7"/>
        <end position="74"/>
    </location>
</feature>